<name>A0ABS8MVK5_9FLAO</name>
<dbReference type="EMBL" id="JAJJMO010000001">
    <property type="protein sequence ID" value="MCC9071895.1"/>
    <property type="molecule type" value="Genomic_DNA"/>
</dbReference>
<sequence length="308" mass="34937">MKQKYSFSNYLLLHLFFDIKIMETKHKITIPEPCHENWDEMTPKDNGRFCSSCTKTVVDFTKMLPNEIQHFFAANQNKSVCGRFKNSQLDTTTIQIPSLVLYSQTHYHKMFLLALFIAMGTTLFSCQDKNGDKKKINKVEIVGNSSTQEKIMVGKIKVSGNESTQIPPPPPPKNNQVKFVKPSPINRVETTKDKKQSSNKIKEDDSVFTTGAVLQTNAEFPGGIDPFYTFFGNEFKAPENTNAKNLKIRISFAVEKNGTLSYIESVPAIDKTIENEIIRVLNLSPKWQPGESNGKKIRMQYSLPVVLE</sequence>
<gene>
    <name evidence="1" type="ORF">LNQ49_09915</name>
</gene>
<accession>A0ABS8MVK5</accession>
<dbReference type="Proteomes" id="UP001430919">
    <property type="component" value="Unassembled WGS sequence"/>
</dbReference>
<evidence type="ECO:0008006" key="3">
    <source>
        <dbReference type="Google" id="ProtNLM"/>
    </source>
</evidence>
<dbReference type="Gene3D" id="3.30.1150.10">
    <property type="match status" value="1"/>
</dbReference>
<evidence type="ECO:0000313" key="1">
    <source>
        <dbReference type="EMBL" id="MCC9071895.1"/>
    </source>
</evidence>
<dbReference type="RefSeq" id="WP_229988611.1">
    <property type="nucleotide sequence ID" value="NZ_JAJJMO010000001.1"/>
</dbReference>
<protein>
    <recommendedName>
        <fullName evidence="3">TonB protein C-terminal</fullName>
    </recommendedName>
</protein>
<proteinExistence type="predicted"/>
<keyword evidence="2" id="KW-1185">Reference proteome</keyword>
<organism evidence="1 2">
    <name type="scientific">Flavobacterium pisciphilum</name>
    <dbReference type="NCBI Taxonomy" id="2893755"/>
    <lineage>
        <taxon>Bacteria</taxon>
        <taxon>Pseudomonadati</taxon>
        <taxon>Bacteroidota</taxon>
        <taxon>Flavobacteriia</taxon>
        <taxon>Flavobacteriales</taxon>
        <taxon>Flavobacteriaceae</taxon>
        <taxon>Flavobacterium</taxon>
    </lineage>
</organism>
<reference evidence="1" key="1">
    <citation type="submission" date="2021-11" db="EMBL/GenBank/DDBJ databases">
        <title>Description of novel Flavobacterium species.</title>
        <authorList>
            <person name="Saticioglu I.B."/>
            <person name="Ay H."/>
            <person name="Altun S."/>
            <person name="Duman M."/>
        </authorList>
    </citation>
    <scope>NUCLEOTIDE SEQUENCE</scope>
    <source>
        <strain evidence="1">F-65</strain>
    </source>
</reference>
<evidence type="ECO:0000313" key="2">
    <source>
        <dbReference type="Proteomes" id="UP001430919"/>
    </source>
</evidence>
<comment type="caution">
    <text evidence="1">The sequence shown here is derived from an EMBL/GenBank/DDBJ whole genome shotgun (WGS) entry which is preliminary data.</text>
</comment>